<accession>A0AAD4QSU0</accession>
<name>A0AAD4QSU0_9BILA</name>
<evidence type="ECO:0000313" key="4">
    <source>
        <dbReference type="Proteomes" id="UP001201812"/>
    </source>
</evidence>
<feature type="compositionally biased region" description="Gly residues" evidence="1">
    <location>
        <begin position="147"/>
        <end position="168"/>
    </location>
</feature>
<reference evidence="3" key="1">
    <citation type="submission" date="2022-01" db="EMBL/GenBank/DDBJ databases">
        <title>Genome Sequence Resource for Two Populations of Ditylenchus destructor, the Migratory Endoparasitic Phytonematode.</title>
        <authorList>
            <person name="Zhang H."/>
            <person name="Lin R."/>
            <person name="Xie B."/>
        </authorList>
    </citation>
    <scope>NUCLEOTIDE SEQUENCE</scope>
    <source>
        <strain evidence="3">BazhouSP</strain>
    </source>
</reference>
<feature type="compositionally biased region" description="Gly residues" evidence="1">
    <location>
        <begin position="40"/>
        <end position="61"/>
    </location>
</feature>
<feature type="compositionally biased region" description="Polar residues" evidence="1">
    <location>
        <begin position="68"/>
        <end position="79"/>
    </location>
</feature>
<evidence type="ECO:0000313" key="3">
    <source>
        <dbReference type="EMBL" id="KAI1691444.1"/>
    </source>
</evidence>
<feature type="chain" id="PRO_5041944839" evidence="2">
    <location>
        <begin position="21"/>
        <end position="168"/>
    </location>
</feature>
<keyword evidence="2" id="KW-0732">Signal</keyword>
<feature type="signal peptide" evidence="2">
    <location>
        <begin position="1"/>
        <end position="20"/>
    </location>
</feature>
<dbReference type="Proteomes" id="UP001201812">
    <property type="component" value="Unassembled WGS sequence"/>
</dbReference>
<feature type="region of interest" description="Disordered" evidence="1">
    <location>
        <begin position="40"/>
        <end position="168"/>
    </location>
</feature>
<organism evidence="3 4">
    <name type="scientific">Ditylenchus destructor</name>
    <dbReference type="NCBI Taxonomy" id="166010"/>
    <lineage>
        <taxon>Eukaryota</taxon>
        <taxon>Metazoa</taxon>
        <taxon>Ecdysozoa</taxon>
        <taxon>Nematoda</taxon>
        <taxon>Chromadorea</taxon>
        <taxon>Rhabditida</taxon>
        <taxon>Tylenchina</taxon>
        <taxon>Tylenchomorpha</taxon>
        <taxon>Sphaerularioidea</taxon>
        <taxon>Anguinidae</taxon>
        <taxon>Anguininae</taxon>
        <taxon>Ditylenchus</taxon>
    </lineage>
</organism>
<dbReference type="AlphaFoldDB" id="A0AAD4QSU0"/>
<gene>
    <name evidence="3" type="ORF">DdX_21882</name>
</gene>
<evidence type="ECO:0000256" key="2">
    <source>
        <dbReference type="SAM" id="SignalP"/>
    </source>
</evidence>
<comment type="caution">
    <text evidence="3">The sequence shown here is derived from an EMBL/GenBank/DDBJ whole genome shotgun (WGS) entry which is preliminary data.</text>
</comment>
<feature type="compositionally biased region" description="Basic and acidic residues" evidence="1">
    <location>
        <begin position="83"/>
        <end position="101"/>
    </location>
</feature>
<protein>
    <submittedName>
        <fullName evidence="3">Uncharacterized protein</fullName>
    </submittedName>
</protein>
<sequence>MVRNFLPSLVLMAFLDHSFGLDNQNNDGIDIYPPGGYSGGFGGPGSNGGAGGHLGGTGGQESNGPHGPTSSLESAQNGDDNAGSDHPRFRRSNEKIKKQDGGPRNGNRGRGPPSNDHQPSGSMGPGGGSIGQEGRRKGDNGRQSGKPQGGSQGGSQGGRFGGIFGGGR</sequence>
<keyword evidence="4" id="KW-1185">Reference proteome</keyword>
<evidence type="ECO:0000256" key="1">
    <source>
        <dbReference type="SAM" id="MobiDB-lite"/>
    </source>
</evidence>
<dbReference type="EMBL" id="JAKKPZ010000927">
    <property type="protein sequence ID" value="KAI1691444.1"/>
    <property type="molecule type" value="Genomic_DNA"/>
</dbReference>
<proteinExistence type="predicted"/>